<proteinExistence type="inferred from homology"/>
<dbReference type="Gene3D" id="3.30.70.1060">
    <property type="entry name" value="Dimeric alpha+beta barrel"/>
    <property type="match status" value="1"/>
</dbReference>
<dbReference type="InterPro" id="IPR005545">
    <property type="entry name" value="YCII"/>
</dbReference>
<dbReference type="Pfam" id="PF03795">
    <property type="entry name" value="YCII"/>
    <property type="match status" value="1"/>
</dbReference>
<gene>
    <name evidence="3" type="ORF">Ade02nite_89080</name>
</gene>
<dbReference type="SUPFAM" id="SSF54909">
    <property type="entry name" value="Dimeric alpha+beta barrel"/>
    <property type="match status" value="1"/>
</dbReference>
<comment type="caution">
    <text evidence="3">The sequence shown here is derived from an EMBL/GenBank/DDBJ whole genome shotgun (WGS) entry which is preliminary data.</text>
</comment>
<accession>A0ABQ3YJX6</accession>
<dbReference type="Proteomes" id="UP000609879">
    <property type="component" value="Unassembled WGS sequence"/>
</dbReference>
<dbReference type="InterPro" id="IPR011008">
    <property type="entry name" value="Dimeric_a/b-barrel"/>
</dbReference>
<dbReference type="PANTHER" id="PTHR35174:SF3">
    <property type="entry name" value="BLL7171 PROTEIN"/>
    <property type="match status" value="1"/>
</dbReference>
<name>A0ABQ3YJX6_9ACTN</name>
<evidence type="ECO:0000256" key="1">
    <source>
        <dbReference type="ARBA" id="ARBA00007689"/>
    </source>
</evidence>
<evidence type="ECO:0000313" key="3">
    <source>
        <dbReference type="EMBL" id="GID80267.1"/>
    </source>
</evidence>
<dbReference type="PANTHER" id="PTHR35174">
    <property type="entry name" value="BLL7171 PROTEIN-RELATED"/>
    <property type="match status" value="1"/>
</dbReference>
<reference evidence="3 4" key="1">
    <citation type="submission" date="2021-01" db="EMBL/GenBank/DDBJ databases">
        <title>Whole genome shotgun sequence of Actinoplanes deccanensis NBRC 13994.</title>
        <authorList>
            <person name="Komaki H."/>
            <person name="Tamura T."/>
        </authorList>
    </citation>
    <scope>NUCLEOTIDE SEQUENCE [LARGE SCALE GENOMIC DNA]</scope>
    <source>
        <strain evidence="3 4">NBRC 13994</strain>
    </source>
</reference>
<organism evidence="3 4">
    <name type="scientific">Paractinoplanes deccanensis</name>
    <dbReference type="NCBI Taxonomy" id="113561"/>
    <lineage>
        <taxon>Bacteria</taxon>
        <taxon>Bacillati</taxon>
        <taxon>Actinomycetota</taxon>
        <taxon>Actinomycetes</taxon>
        <taxon>Micromonosporales</taxon>
        <taxon>Micromonosporaceae</taxon>
        <taxon>Paractinoplanes</taxon>
    </lineage>
</organism>
<sequence>MPPFVTLVTTFREGVTAMKYMMFVCSDTEPETDESRVPDIEVWVADNDASGRRVTGSVLAPPTAATTVRVRGGEVLLTDGPFTETKEVIVGFDILECADLDEALAVAAAHPMAYNGRIELRPFAAEI</sequence>
<protein>
    <submittedName>
        <fullName evidence="3">Transcription initiation protein</fullName>
    </submittedName>
</protein>
<evidence type="ECO:0000259" key="2">
    <source>
        <dbReference type="Pfam" id="PF03795"/>
    </source>
</evidence>
<evidence type="ECO:0000313" key="4">
    <source>
        <dbReference type="Proteomes" id="UP000609879"/>
    </source>
</evidence>
<keyword evidence="4" id="KW-1185">Reference proteome</keyword>
<comment type="similarity">
    <text evidence="1">Belongs to the YciI family.</text>
</comment>
<dbReference type="EMBL" id="BOMI01000189">
    <property type="protein sequence ID" value="GID80267.1"/>
    <property type="molecule type" value="Genomic_DNA"/>
</dbReference>
<feature type="domain" description="YCII-related" evidence="2">
    <location>
        <begin position="18"/>
        <end position="122"/>
    </location>
</feature>